<dbReference type="Pfam" id="PF11692">
    <property type="entry name" value="DUF3289"/>
    <property type="match status" value="2"/>
</dbReference>
<dbReference type="RefSeq" id="WP_064568728.1">
    <property type="nucleotide sequence ID" value="NZ_CP014007.2"/>
</dbReference>
<reference evidence="1 3" key="2">
    <citation type="submission" date="2021-03" db="EMBL/GenBank/DDBJ databases">
        <authorList>
            <person name="Li Y."/>
            <person name="Li S."/>
            <person name="Chen M."/>
            <person name="Peng G."/>
            <person name="Tan Z."/>
            <person name="An Q."/>
        </authorList>
    </citation>
    <scope>NUCLEOTIDE SEQUENCE [LARGE SCALE GENOMIC DNA]</scope>
    <source>
        <strain evidence="1 3">Ola 51</strain>
    </source>
</reference>
<dbReference type="InterPro" id="IPR017483">
    <property type="entry name" value="CHP03034"/>
</dbReference>
<gene>
    <name evidence="1" type="ORF">AWR26_23100</name>
    <name evidence="2" type="ORF">SAMN05216286_3896</name>
</gene>
<protein>
    <submittedName>
        <fullName evidence="1">DUF3289 family protein</fullName>
    </submittedName>
</protein>
<accession>A0AA94H6C7</accession>
<dbReference type="SUPFAM" id="SSF51261">
    <property type="entry name" value="Duplicated hybrid motif"/>
    <property type="match status" value="1"/>
</dbReference>
<proteinExistence type="predicted"/>
<dbReference type="Proteomes" id="UP000078227">
    <property type="component" value="Chromosome"/>
</dbReference>
<dbReference type="Proteomes" id="UP000182314">
    <property type="component" value="Unassembled WGS sequence"/>
</dbReference>
<dbReference type="InterPro" id="IPR011055">
    <property type="entry name" value="Dup_hybrid_motif"/>
</dbReference>
<dbReference type="CDD" id="cd12797">
    <property type="entry name" value="M23_peptidase"/>
    <property type="match status" value="1"/>
</dbReference>
<name>A0AA94H6C7_9ENTR</name>
<sequence>MHISPPILFPRQNNEEYAAWVMRTMPVDPRRGFPVNGVGSWHGGIHIPHTDTGALANPLRAVADGVVVYASYPAPTDKRDTKPLNYDGATDNGCVLIRHEMLIGEEPVSYVFYSLTMHMKQVRSEIQDKVGVAVRRGQVIGTTGMVSGQNAYHFQLCCSSDMLKMLGGRDHGNLDVSAPGRTKPVYGRRYFLLPDGTAIYEGSTPYGLSASPCCVTTESLYIIHEGAKTRTLHKVGDDYQPVGETVLAVDYICEPTPAVSGHKTYSEWVRVVYPGGEGWVDVSSPAVKTWTDADFPDWAGWTLVNDDITPDGQCNSATIKKALKKQNTDFTPFICKFPLEWDFATFDTRFSWLKAPNDSLPEPMSEESYTALKEHAKALSFFDKLPVDTQQELTGLVWHFDPRGLMIQLQKAERRLIYSTKNKMNDFTTDDMRYGDLSKEQILAQGKLNRINVFGEELKVNFFDFTKTVDEHFASMDSMAYWTAWGEYAPLIRIMIDKFRKNEGGVLRHELLNKAFLEHGTTKECVGTIKKIIQKIFHKNEYNILKGNDINKITLDIAEQVILPKFTDLDWFNGLGITIHDTYSTKIYLDDFEIIETDTGVFHRKSFKARLTFQIQDHFGLDIADVNGKAFELLPWFCSWFILQRYRNYGFKPFINESNFSIWIEG</sequence>
<evidence type="ECO:0000313" key="3">
    <source>
        <dbReference type="Proteomes" id="UP000078227"/>
    </source>
</evidence>
<dbReference type="EMBL" id="FOKO01000005">
    <property type="protein sequence ID" value="SFD00996.1"/>
    <property type="molecule type" value="Genomic_DNA"/>
</dbReference>
<evidence type="ECO:0000313" key="4">
    <source>
        <dbReference type="Proteomes" id="UP000182314"/>
    </source>
</evidence>
<reference evidence="2 4" key="1">
    <citation type="submission" date="2016-10" db="EMBL/GenBank/DDBJ databases">
        <authorList>
            <person name="Varghese N."/>
            <person name="Submissions S."/>
        </authorList>
    </citation>
    <scope>NUCLEOTIDE SEQUENCE [LARGE SCALE GENOMIC DNA]</scope>
    <source>
        <strain evidence="2 4">CGMCC 1.7012</strain>
    </source>
</reference>
<dbReference type="KEGG" id="kor:AWR26_23100"/>
<evidence type="ECO:0000313" key="1">
    <source>
        <dbReference type="EMBL" id="ANI84898.1"/>
    </source>
</evidence>
<dbReference type="AlphaFoldDB" id="A0AA94H6C7"/>
<dbReference type="EMBL" id="CP014007">
    <property type="protein sequence ID" value="ANI84898.1"/>
    <property type="molecule type" value="Genomic_DNA"/>
</dbReference>
<organism evidence="2 4">
    <name type="scientific">Kosakonia oryzae</name>
    <dbReference type="NCBI Taxonomy" id="497725"/>
    <lineage>
        <taxon>Bacteria</taxon>
        <taxon>Pseudomonadati</taxon>
        <taxon>Pseudomonadota</taxon>
        <taxon>Gammaproteobacteria</taxon>
        <taxon>Enterobacterales</taxon>
        <taxon>Enterobacteriaceae</taxon>
        <taxon>Kosakonia</taxon>
    </lineage>
</organism>
<dbReference type="Gene3D" id="2.70.70.10">
    <property type="entry name" value="Glucose Permease (Domain IIA)"/>
    <property type="match status" value="1"/>
</dbReference>
<keyword evidence="3" id="KW-1185">Reference proteome</keyword>
<evidence type="ECO:0000313" key="2">
    <source>
        <dbReference type="EMBL" id="SFD00996.1"/>
    </source>
</evidence>